<sequence length="362" mass="39966">MKSVKKFRAFLGGFILFLALMFTVGSADVKAAGPKLNKKKITIYVGHTGKLKVNNAGKKVKWTSSKKQIAAVSSKGVVKGKKAGSAVITAAAGNKKWTCKVTVRNNVSVSKGAIKILPGKSKKVNIKIQKNVNNIRFKIKDPKVVSCKWGKWKGMSIPLTITAKQSGSTYITLTNTYSKEKVKINVTVPAEWDDVEVVIPETIGEQGYESNRMKITNYSFYQPSGWTGSYYMHVEFKMVKYGKTGKTNWGEYVFFYDKNGNILDKSQLYASALAVGKSFSDELLVPEGTAKIVFMEYPDVSGDHNNSGNDNGGTQDGDNSSTKDPLKWDDSDLKKMNSYADKAAEWAKKHLIMHPKPRNSQA</sequence>
<organism evidence="4 5">
    <name type="scientific">Faecalicatena fissicatena</name>
    <dbReference type="NCBI Taxonomy" id="290055"/>
    <lineage>
        <taxon>Bacteria</taxon>
        <taxon>Bacillati</taxon>
        <taxon>Bacillota</taxon>
        <taxon>Clostridia</taxon>
        <taxon>Lachnospirales</taxon>
        <taxon>Lachnospiraceae</taxon>
        <taxon>Faecalicatena</taxon>
    </lineage>
</organism>
<name>A0ABX2H097_9FIRM</name>
<dbReference type="Proteomes" id="UP000821846">
    <property type="component" value="Unassembled WGS sequence"/>
</dbReference>
<dbReference type="InterPro" id="IPR003343">
    <property type="entry name" value="Big_2"/>
</dbReference>
<feature type="chain" id="PRO_5045500672" description="BIG2 domain-containing protein" evidence="2">
    <location>
        <begin position="28"/>
        <end position="362"/>
    </location>
</feature>
<feature type="region of interest" description="Disordered" evidence="1">
    <location>
        <begin position="302"/>
        <end position="332"/>
    </location>
</feature>
<feature type="signal peptide" evidence="2">
    <location>
        <begin position="1"/>
        <end position="27"/>
    </location>
</feature>
<keyword evidence="2" id="KW-0732">Signal</keyword>
<evidence type="ECO:0000256" key="2">
    <source>
        <dbReference type="SAM" id="SignalP"/>
    </source>
</evidence>
<evidence type="ECO:0000259" key="3">
    <source>
        <dbReference type="SMART" id="SM00635"/>
    </source>
</evidence>
<protein>
    <recommendedName>
        <fullName evidence="3">BIG2 domain-containing protein</fullName>
    </recommendedName>
</protein>
<evidence type="ECO:0000313" key="4">
    <source>
        <dbReference type="EMBL" id="NSG31052.1"/>
    </source>
</evidence>
<feature type="domain" description="BIG2" evidence="3">
    <location>
        <begin position="30"/>
        <end position="102"/>
    </location>
</feature>
<accession>A0ABX2H097</accession>
<reference evidence="4 5" key="1">
    <citation type="journal article" date="2020" name="Cell Host Microbe">
        <title>Functional and Genomic Variation between Human-Derived Isolates of Lachnospiraceae Reveals Inter- and Intra-Species Diversity.</title>
        <authorList>
            <person name="Sorbara M.T."/>
            <person name="Littmann E.R."/>
            <person name="Fontana E."/>
            <person name="Moody T.U."/>
            <person name="Kohout C.E."/>
            <person name="Gjonbalaj M."/>
            <person name="Eaton V."/>
            <person name="Seok R."/>
            <person name="Leiner I.M."/>
            <person name="Pamer E.G."/>
        </authorList>
    </citation>
    <scope>NUCLEOTIDE SEQUENCE [LARGE SCALE GENOMIC DNA]</scope>
    <source>
        <strain evidence="4 5">MSK.14.16</strain>
    </source>
</reference>
<keyword evidence="5" id="KW-1185">Reference proteome</keyword>
<dbReference type="InterPro" id="IPR008964">
    <property type="entry name" value="Invasin/intimin_cell_adhesion"/>
</dbReference>
<dbReference type="RefSeq" id="WP_173866849.1">
    <property type="nucleotide sequence ID" value="NZ_JAAWUU010000055.1"/>
</dbReference>
<dbReference type="SUPFAM" id="SSF49373">
    <property type="entry name" value="Invasin/intimin cell-adhesion fragments"/>
    <property type="match status" value="1"/>
</dbReference>
<dbReference type="Gene3D" id="2.60.40.1080">
    <property type="match status" value="1"/>
</dbReference>
<comment type="caution">
    <text evidence="4">The sequence shown here is derived from an EMBL/GenBank/DDBJ whole genome shotgun (WGS) entry which is preliminary data.</text>
</comment>
<proteinExistence type="predicted"/>
<evidence type="ECO:0000256" key="1">
    <source>
        <dbReference type="SAM" id="MobiDB-lite"/>
    </source>
</evidence>
<dbReference type="EMBL" id="JAAWUZ010000056">
    <property type="protein sequence ID" value="NSG31052.1"/>
    <property type="molecule type" value="Genomic_DNA"/>
</dbReference>
<gene>
    <name evidence="4" type="ORF">HFM93_12410</name>
</gene>
<evidence type="ECO:0000313" key="5">
    <source>
        <dbReference type="Proteomes" id="UP000821846"/>
    </source>
</evidence>
<dbReference type="SMART" id="SM00635">
    <property type="entry name" value="BID_2"/>
    <property type="match status" value="1"/>
</dbReference>
<dbReference type="Pfam" id="PF02368">
    <property type="entry name" value="Big_2"/>
    <property type="match status" value="1"/>
</dbReference>